<dbReference type="RefSeq" id="WP_222199411.1">
    <property type="nucleotide sequence ID" value="NZ_JAIMFO010000006.1"/>
</dbReference>
<evidence type="ECO:0000313" key="8">
    <source>
        <dbReference type="Proteomes" id="UP000700908"/>
    </source>
</evidence>
<protein>
    <submittedName>
        <fullName evidence="7">Energy-coupling factor transporter transmembrane protein EcfT</fullName>
    </submittedName>
</protein>
<feature type="transmembrane region" description="Helical" evidence="6">
    <location>
        <begin position="203"/>
        <end position="228"/>
    </location>
</feature>
<dbReference type="CDD" id="cd16914">
    <property type="entry name" value="EcfT"/>
    <property type="match status" value="1"/>
</dbReference>
<feature type="transmembrane region" description="Helical" evidence="6">
    <location>
        <begin position="79"/>
        <end position="102"/>
    </location>
</feature>
<dbReference type="PANTHER" id="PTHR34857">
    <property type="entry name" value="SLL0384 PROTEIN"/>
    <property type="match status" value="1"/>
</dbReference>
<comment type="caution">
    <text evidence="7">The sequence shown here is derived from an EMBL/GenBank/DDBJ whole genome shotgun (WGS) entry which is preliminary data.</text>
</comment>
<reference evidence="7 8" key="1">
    <citation type="submission" date="2021-08" db="EMBL/GenBank/DDBJ databases">
        <title>Collinsella faecalis sp. nov. isolated from swine faeces.</title>
        <authorList>
            <person name="Oh B.S."/>
            <person name="Lee J.H."/>
        </authorList>
    </citation>
    <scope>NUCLEOTIDE SEQUENCE [LARGE SCALE GENOMIC DNA]</scope>
    <source>
        <strain evidence="7 8">AGMB00827</strain>
    </source>
</reference>
<keyword evidence="5 6" id="KW-0472">Membrane</keyword>
<evidence type="ECO:0000256" key="3">
    <source>
        <dbReference type="ARBA" id="ARBA00022692"/>
    </source>
</evidence>
<keyword evidence="8" id="KW-1185">Reference proteome</keyword>
<name>A0ABS7MKX0_9ACTN</name>
<evidence type="ECO:0000256" key="1">
    <source>
        <dbReference type="ARBA" id="ARBA00004141"/>
    </source>
</evidence>
<dbReference type="Proteomes" id="UP000700908">
    <property type="component" value="Unassembled WGS sequence"/>
</dbReference>
<accession>A0ABS7MKX0</accession>
<dbReference type="InterPro" id="IPR051611">
    <property type="entry name" value="ECF_transporter_component"/>
</dbReference>
<feature type="transmembrane region" description="Helical" evidence="6">
    <location>
        <begin position="12"/>
        <end position="29"/>
    </location>
</feature>
<dbReference type="EMBL" id="JAIMFO010000006">
    <property type="protein sequence ID" value="MBY4797693.1"/>
    <property type="molecule type" value="Genomic_DNA"/>
</dbReference>
<feature type="transmembrane region" description="Helical" evidence="6">
    <location>
        <begin position="35"/>
        <end position="58"/>
    </location>
</feature>
<keyword evidence="3 6" id="KW-0812">Transmembrane</keyword>
<evidence type="ECO:0000256" key="2">
    <source>
        <dbReference type="ARBA" id="ARBA00022475"/>
    </source>
</evidence>
<dbReference type="Pfam" id="PF02361">
    <property type="entry name" value="CbiQ"/>
    <property type="match status" value="1"/>
</dbReference>
<comment type="subcellular location">
    <subcellularLocation>
        <location evidence="1">Membrane</location>
        <topology evidence="1">Multi-pass membrane protein</topology>
    </subcellularLocation>
</comment>
<dbReference type="PANTHER" id="PTHR34857:SF2">
    <property type="entry name" value="SLL0384 PROTEIN"/>
    <property type="match status" value="1"/>
</dbReference>
<keyword evidence="2" id="KW-1003">Cell membrane</keyword>
<gene>
    <name evidence="7" type="ORF">K6V98_04900</name>
</gene>
<keyword evidence="4 6" id="KW-1133">Transmembrane helix</keyword>
<evidence type="ECO:0000256" key="6">
    <source>
        <dbReference type="SAM" id="Phobius"/>
    </source>
</evidence>
<dbReference type="InterPro" id="IPR003339">
    <property type="entry name" value="ABC/ECF_trnsptr_transmembrane"/>
</dbReference>
<evidence type="ECO:0000313" key="7">
    <source>
        <dbReference type="EMBL" id="MBY4797693.1"/>
    </source>
</evidence>
<sequence>MEPIRFSHGLNPNALVKLAVVIALGFNIMHPLNQISSWGMALLIALFLVLNNHTATALKGIVGYGITSALPSLDTASALPVVLQIPIGVLLMANMFYLPLFAGVFFVKTADVGGVLSSLDKIHAPLAVSIPVAIMFRYFPAFSEERKHVRRAMNIRGINLLNPLQYLEYVSVPLLIISSNIADDIAKAAETKGIENPVEKTRYVSATLGLVDAGFGGLSALLMIGGWIW</sequence>
<organism evidence="7 8">
    <name type="scientific">Collinsella ureilytica</name>
    <dbReference type="NCBI Taxonomy" id="2869515"/>
    <lineage>
        <taxon>Bacteria</taxon>
        <taxon>Bacillati</taxon>
        <taxon>Actinomycetota</taxon>
        <taxon>Coriobacteriia</taxon>
        <taxon>Coriobacteriales</taxon>
        <taxon>Coriobacteriaceae</taxon>
        <taxon>Collinsella</taxon>
    </lineage>
</organism>
<evidence type="ECO:0000256" key="4">
    <source>
        <dbReference type="ARBA" id="ARBA00022989"/>
    </source>
</evidence>
<proteinExistence type="predicted"/>
<evidence type="ECO:0000256" key="5">
    <source>
        <dbReference type="ARBA" id="ARBA00023136"/>
    </source>
</evidence>
<feature type="transmembrane region" description="Helical" evidence="6">
    <location>
        <begin position="122"/>
        <end position="140"/>
    </location>
</feature>